<dbReference type="InterPro" id="IPR001810">
    <property type="entry name" value="F-box_dom"/>
</dbReference>
<dbReference type="InterPro" id="IPR036047">
    <property type="entry name" value="F-box-like_dom_sf"/>
</dbReference>
<dbReference type="InterPro" id="IPR011043">
    <property type="entry name" value="Gal_Oxase/kelch_b-propeller"/>
</dbReference>
<protein>
    <recommendedName>
        <fullName evidence="1">F-box domain-containing protein</fullName>
    </recommendedName>
</protein>
<organism evidence="2 3">
    <name type="scientific">Brassica campestris</name>
    <name type="common">Field mustard</name>
    <dbReference type="NCBI Taxonomy" id="3711"/>
    <lineage>
        <taxon>Eukaryota</taxon>
        <taxon>Viridiplantae</taxon>
        <taxon>Streptophyta</taxon>
        <taxon>Embryophyta</taxon>
        <taxon>Tracheophyta</taxon>
        <taxon>Spermatophyta</taxon>
        <taxon>Magnoliopsida</taxon>
        <taxon>eudicotyledons</taxon>
        <taxon>Gunneridae</taxon>
        <taxon>Pentapetalae</taxon>
        <taxon>rosids</taxon>
        <taxon>malvids</taxon>
        <taxon>Brassicales</taxon>
        <taxon>Brassicaceae</taxon>
        <taxon>Brassiceae</taxon>
        <taxon>Brassica</taxon>
    </lineage>
</organism>
<dbReference type="InterPro" id="IPR006527">
    <property type="entry name" value="F-box-assoc_dom_typ1"/>
</dbReference>
<dbReference type="Pfam" id="PF07734">
    <property type="entry name" value="FBA_1"/>
    <property type="match status" value="1"/>
</dbReference>
<dbReference type="Proteomes" id="UP000264353">
    <property type="component" value="Chromosome A4"/>
</dbReference>
<dbReference type="SMART" id="SM00256">
    <property type="entry name" value="FBOX"/>
    <property type="match status" value="1"/>
</dbReference>
<feature type="domain" description="F-box" evidence="1">
    <location>
        <begin position="34"/>
        <end position="81"/>
    </location>
</feature>
<dbReference type="InterPro" id="IPR050796">
    <property type="entry name" value="SCF_F-box_component"/>
</dbReference>
<proteinExistence type="predicted"/>
<sequence>MATEEHLAVEPVAEEHLAVEPVAEEHLAVEPVAVEHLPQLPLEMVEEIFARAPIESLLRFRTTCKVFYCKTFETKYIYRHVDLSQERFLRFDNVLHIIDPVATSDMSSAMPDYLKPAAFISTAVHCDGLFLFQNRNSFRLTLWNPLLRIVYWIRPMGVLTSNDCYGIGYCKRGSYKIVRIYDADWEDECEDEVQVFETETESWSYVDASPLDWKIASLHPGLSVNGKMYWLARIKGVPVPTFIQSFNFSEETFTSVCTLPLDYDPVHTNALSVYSHNRLSLVHQGQNTRAIDVWVTNTLAEEIVTWSHAFTVTNLDLPCIRPYYDMAYPVHILDRNNTLFVLCRERTREQSEENDDEQDEGSPQMRLYRIGRHGIQERANVANTIFFEHQVCGYLYTPSLVSPN</sequence>
<evidence type="ECO:0000313" key="2">
    <source>
        <dbReference type="EMBL" id="RID65862.1"/>
    </source>
</evidence>
<dbReference type="EMBL" id="CM010631">
    <property type="protein sequence ID" value="RID65862.1"/>
    <property type="molecule type" value="Genomic_DNA"/>
</dbReference>
<name>A0A397ZJP5_BRACM</name>
<dbReference type="PROSITE" id="PS50181">
    <property type="entry name" value="FBOX"/>
    <property type="match status" value="1"/>
</dbReference>
<dbReference type="Pfam" id="PF00646">
    <property type="entry name" value="F-box"/>
    <property type="match status" value="1"/>
</dbReference>
<dbReference type="SUPFAM" id="SSF81383">
    <property type="entry name" value="F-box domain"/>
    <property type="match status" value="1"/>
</dbReference>
<evidence type="ECO:0000313" key="3">
    <source>
        <dbReference type="Proteomes" id="UP000264353"/>
    </source>
</evidence>
<dbReference type="PANTHER" id="PTHR31672:SF13">
    <property type="entry name" value="F-BOX PROTEIN CPR30-LIKE"/>
    <property type="match status" value="1"/>
</dbReference>
<reference evidence="2 3" key="1">
    <citation type="submission" date="2018-06" db="EMBL/GenBank/DDBJ databases">
        <title>WGS assembly of Brassica rapa FPsc.</title>
        <authorList>
            <person name="Bowman J."/>
            <person name="Kohchi T."/>
            <person name="Yamato K."/>
            <person name="Jenkins J."/>
            <person name="Shu S."/>
            <person name="Ishizaki K."/>
            <person name="Yamaoka S."/>
            <person name="Nishihama R."/>
            <person name="Nakamura Y."/>
            <person name="Berger F."/>
            <person name="Adam C."/>
            <person name="Aki S."/>
            <person name="Althoff F."/>
            <person name="Araki T."/>
            <person name="Arteaga-Vazquez M."/>
            <person name="Balasubrmanian S."/>
            <person name="Bauer D."/>
            <person name="Boehm C."/>
            <person name="Briginshaw L."/>
            <person name="Caballero-Perez J."/>
            <person name="Catarino B."/>
            <person name="Chen F."/>
            <person name="Chiyoda S."/>
            <person name="Chovatia M."/>
            <person name="Davies K."/>
            <person name="Delmans M."/>
            <person name="Demura T."/>
            <person name="Dierschke T."/>
            <person name="Dolan L."/>
            <person name="Dorantes-Acosta A."/>
            <person name="Eklund D."/>
            <person name="Florent S."/>
            <person name="Flores-Sandoval E."/>
            <person name="Fujiyama A."/>
            <person name="Fukuzawa H."/>
            <person name="Galik B."/>
            <person name="Grimanelli D."/>
            <person name="Grimwood J."/>
            <person name="Grossniklaus U."/>
            <person name="Hamada T."/>
            <person name="Haseloff J."/>
            <person name="Hetherington A."/>
            <person name="Higo A."/>
            <person name="Hirakawa Y."/>
            <person name="Hundley H."/>
            <person name="Ikeda Y."/>
            <person name="Inoue K."/>
            <person name="Inoue S."/>
            <person name="Ishida S."/>
            <person name="Jia Q."/>
            <person name="Kakita M."/>
            <person name="Kanazawa T."/>
            <person name="Kawai Y."/>
            <person name="Kawashima T."/>
            <person name="Kennedy M."/>
            <person name="Kinose K."/>
            <person name="Kinoshita T."/>
            <person name="Kohara Y."/>
            <person name="Koide E."/>
            <person name="Komatsu K."/>
            <person name="Kopischke S."/>
            <person name="Kubo M."/>
            <person name="Kyozuka J."/>
            <person name="Lagercrantz U."/>
            <person name="Lin S."/>
            <person name="Lindquist E."/>
            <person name="Lipzen A."/>
            <person name="Lu C."/>
            <person name="Luna E."/>
            <person name="Martienssen R."/>
            <person name="Minamino N."/>
            <person name="Mizutani M."/>
            <person name="Mizutani M."/>
            <person name="Mochizuki N."/>
            <person name="Monte I."/>
            <person name="Mosher R."/>
            <person name="Nagasaki H."/>
            <person name="Nakagami H."/>
            <person name="Naramoto S."/>
            <person name="Nishitani K."/>
            <person name="Ohtani M."/>
            <person name="Okamoto T."/>
            <person name="Okumura M."/>
            <person name="Phillips J."/>
            <person name="Pollak B."/>
            <person name="Reinders A."/>
            <person name="Roevekamp M."/>
            <person name="Sano R."/>
            <person name="Sawa S."/>
            <person name="Schmid M."/>
            <person name="Shirakawa M."/>
            <person name="Solano R."/>
            <person name="Spunde A."/>
            <person name="Suetsugu N."/>
            <person name="Sugano S."/>
            <person name="Sugiyama A."/>
            <person name="Sun R."/>
            <person name="Suzuki Y."/>
            <person name="Takenaka M."/>
            <person name="Takezawa D."/>
            <person name="Tomogane H."/>
            <person name="Tsuzuki M."/>
            <person name="Ueda T."/>
            <person name="Umeda M."/>
            <person name="Ward J."/>
            <person name="Watanabe Y."/>
            <person name="Yazaki K."/>
            <person name="Yokoyama R."/>
            <person name="Yoshitake Y."/>
            <person name="Yotsui I."/>
            <person name="Zachgo S."/>
            <person name="Schmutz J."/>
        </authorList>
    </citation>
    <scope>NUCLEOTIDE SEQUENCE [LARGE SCALE GENOMIC DNA]</scope>
    <source>
        <strain evidence="3">cv. B-3</strain>
    </source>
</reference>
<accession>A0A397ZJP5</accession>
<gene>
    <name evidence="2" type="ORF">BRARA_D01035</name>
</gene>
<dbReference type="NCBIfam" id="TIGR01640">
    <property type="entry name" value="F_box_assoc_1"/>
    <property type="match status" value="1"/>
</dbReference>
<dbReference type="SUPFAM" id="SSF50965">
    <property type="entry name" value="Galactose oxidase, central domain"/>
    <property type="match status" value="1"/>
</dbReference>
<dbReference type="PANTHER" id="PTHR31672">
    <property type="entry name" value="BNACNNG10540D PROTEIN"/>
    <property type="match status" value="1"/>
</dbReference>
<dbReference type="InterPro" id="IPR017451">
    <property type="entry name" value="F-box-assoc_interact_dom"/>
</dbReference>
<evidence type="ECO:0000259" key="1">
    <source>
        <dbReference type="PROSITE" id="PS50181"/>
    </source>
</evidence>
<dbReference type="AlphaFoldDB" id="A0A397ZJP5"/>